<reference evidence="2" key="2">
    <citation type="submission" date="2019-06" db="EMBL/GenBank/DDBJ databases">
        <title>Genomics analysis of Aphanomyces spp. identifies a new class of oomycete effector associated with host adaptation.</title>
        <authorList>
            <person name="Gaulin E."/>
        </authorList>
    </citation>
    <scope>NUCLEOTIDE SEQUENCE</scope>
    <source>
        <strain evidence="2">CBS 578.67</strain>
    </source>
</reference>
<evidence type="ECO:0000256" key="1">
    <source>
        <dbReference type="SAM" id="MobiDB-lite"/>
    </source>
</evidence>
<dbReference type="OrthoDB" id="72490at2759"/>
<dbReference type="EMBL" id="VJMH01000503">
    <property type="protein sequence ID" value="KAF0715903.1"/>
    <property type="molecule type" value="Genomic_DNA"/>
</dbReference>
<name>A0A485K9Q3_9STRA</name>
<organism evidence="3 4">
    <name type="scientific">Aphanomyces stellatus</name>
    <dbReference type="NCBI Taxonomy" id="120398"/>
    <lineage>
        <taxon>Eukaryota</taxon>
        <taxon>Sar</taxon>
        <taxon>Stramenopiles</taxon>
        <taxon>Oomycota</taxon>
        <taxon>Saprolegniomycetes</taxon>
        <taxon>Saprolegniales</taxon>
        <taxon>Verrucalvaceae</taxon>
        <taxon>Aphanomyces</taxon>
    </lineage>
</organism>
<reference evidence="3 4" key="1">
    <citation type="submission" date="2019-03" db="EMBL/GenBank/DDBJ databases">
        <authorList>
            <person name="Gaulin E."/>
            <person name="Dumas B."/>
        </authorList>
    </citation>
    <scope>NUCLEOTIDE SEQUENCE [LARGE SCALE GENOMIC DNA]</scope>
    <source>
        <strain evidence="3">CBS 568.67</strain>
    </source>
</reference>
<evidence type="ECO:0000313" key="4">
    <source>
        <dbReference type="Proteomes" id="UP000332933"/>
    </source>
</evidence>
<gene>
    <name evidence="3" type="primary">Aste57867_3125</name>
    <name evidence="2" type="ORF">As57867_003116</name>
    <name evidence="3" type="ORF">ASTE57867_3125</name>
</gene>
<dbReference type="EMBL" id="CAADRA010000503">
    <property type="protein sequence ID" value="VFT80301.1"/>
    <property type="molecule type" value="Genomic_DNA"/>
</dbReference>
<feature type="compositionally biased region" description="Polar residues" evidence="1">
    <location>
        <begin position="15"/>
        <end position="26"/>
    </location>
</feature>
<dbReference type="Proteomes" id="UP000332933">
    <property type="component" value="Unassembled WGS sequence"/>
</dbReference>
<dbReference type="AlphaFoldDB" id="A0A485K9Q3"/>
<evidence type="ECO:0000313" key="2">
    <source>
        <dbReference type="EMBL" id="KAF0715903.1"/>
    </source>
</evidence>
<keyword evidence="4" id="KW-1185">Reference proteome</keyword>
<sequence length="218" mass="24246">MSVASAVLHPFQASSMNNTFHNSTTSEPKRPQHPSAVAAVAAVAAAPVKREWRGTCRYKSGRCSNERTLKFNGEIHTMCEEHRIRHNNNQRRSDLKRRIKKSPELASFPFKDHHPSTPRRMLPPVVAMGSPTGSATSSTHSSCMYSPMALSADMRRSLTPNKSVKQELLDDFDMDVDEYQVRPAAATTAMEMTDQEISILHCILGMDTSSQESDVARC</sequence>
<accession>A0A485K9Q3</accession>
<evidence type="ECO:0000313" key="3">
    <source>
        <dbReference type="EMBL" id="VFT80301.1"/>
    </source>
</evidence>
<proteinExistence type="predicted"/>
<protein>
    <submittedName>
        <fullName evidence="3">Aste57867_3125 protein</fullName>
    </submittedName>
</protein>
<feature type="region of interest" description="Disordered" evidence="1">
    <location>
        <begin position="15"/>
        <end position="34"/>
    </location>
</feature>